<organism evidence="4 5">
    <name type="scientific">Syntrophorhabdus aromaticivorans</name>
    <dbReference type="NCBI Taxonomy" id="328301"/>
    <lineage>
        <taxon>Bacteria</taxon>
        <taxon>Pseudomonadati</taxon>
        <taxon>Thermodesulfobacteriota</taxon>
        <taxon>Syntrophorhabdia</taxon>
        <taxon>Syntrophorhabdales</taxon>
        <taxon>Syntrophorhabdaceae</taxon>
        <taxon>Syntrophorhabdus</taxon>
    </lineage>
</organism>
<evidence type="ECO:0000313" key="5">
    <source>
        <dbReference type="Proteomes" id="UP000777265"/>
    </source>
</evidence>
<evidence type="ECO:0000256" key="2">
    <source>
        <dbReference type="PIRNR" id="PIRNR006276"/>
    </source>
</evidence>
<dbReference type="PIRSF" id="PIRSF006276">
    <property type="entry name" value="UspA"/>
    <property type="match status" value="1"/>
</dbReference>
<accession>A0A351U3C2</accession>
<dbReference type="PRINTS" id="PR01438">
    <property type="entry name" value="UNVRSLSTRESS"/>
</dbReference>
<dbReference type="PANTHER" id="PTHR46268:SF6">
    <property type="entry name" value="UNIVERSAL STRESS PROTEIN UP12"/>
    <property type="match status" value="1"/>
</dbReference>
<dbReference type="PANTHER" id="PTHR46268">
    <property type="entry name" value="STRESS RESPONSE PROTEIN NHAX"/>
    <property type="match status" value="1"/>
</dbReference>
<dbReference type="InterPro" id="IPR006016">
    <property type="entry name" value="UspA"/>
</dbReference>
<dbReference type="InterPro" id="IPR014729">
    <property type="entry name" value="Rossmann-like_a/b/a_fold"/>
</dbReference>
<evidence type="ECO:0000313" key="4">
    <source>
        <dbReference type="EMBL" id="NLW35378.1"/>
    </source>
</evidence>
<dbReference type="STRING" id="909663.GCA_000512235_00483"/>
<reference evidence="4" key="1">
    <citation type="journal article" date="2020" name="Biotechnol. Biofuels">
        <title>New insights from the biogas microbiome by comprehensive genome-resolved metagenomics of nearly 1600 species originating from multiple anaerobic digesters.</title>
        <authorList>
            <person name="Campanaro S."/>
            <person name="Treu L."/>
            <person name="Rodriguez-R L.M."/>
            <person name="Kovalovszki A."/>
            <person name="Ziels R.M."/>
            <person name="Maus I."/>
            <person name="Zhu X."/>
            <person name="Kougias P.G."/>
            <person name="Basile A."/>
            <person name="Luo G."/>
            <person name="Schluter A."/>
            <person name="Konstantinidis K.T."/>
            <person name="Angelidaki I."/>
        </authorList>
    </citation>
    <scope>NUCLEOTIDE SEQUENCE</scope>
    <source>
        <strain evidence="4">AS06rmzACSIP_7</strain>
    </source>
</reference>
<evidence type="ECO:0000259" key="3">
    <source>
        <dbReference type="Pfam" id="PF00582"/>
    </source>
</evidence>
<dbReference type="Gene3D" id="3.40.50.620">
    <property type="entry name" value="HUPs"/>
    <property type="match status" value="1"/>
</dbReference>
<dbReference type="GO" id="GO:0005737">
    <property type="term" value="C:cytoplasm"/>
    <property type="evidence" value="ECO:0007669"/>
    <property type="project" value="UniProtKB-SubCell"/>
</dbReference>
<sequence>MLIPTKILVPTDFSEYSSTALAQAFDVAKEYNAKVYVLHVIHETLRRTLDGYILNAEDIKKIERDMVKNAKKNLQDQVNKFPLSKEVEVFTEIANGNPSDEILKAQKEKGIDLIVISSLGRSGLARYLIGSVARNVLKSAECPVLLTK</sequence>
<dbReference type="Proteomes" id="UP000777265">
    <property type="component" value="Unassembled WGS sequence"/>
</dbReference>
<feature type="domain" description="UspA" evidence="3">
    <location>
        <begin position="6"/>
        <end position="148"/>
    </location>
</feature>
<keyword evidence="2" id="KW-0963">Cytoplasm</keyword>
<evidence type="ECO:0000256" key="1">
    <source>
        <dbReference type="ARBA" id="ARBA00008791"/>
    </source>
</evidence>
<dbReference type="CDD" id="cd00293">
    <property type="entry name" value="USP-like"/>
    <property type="match status" value="1"/>
</dbReference>
<dbReference type="EMBL" id="JAAYEE010000128">
    <property type="protein sequence ID" value="NLW35378.1"/>
    <property type="molecule type" value="Genomic_DNA"/>
</dbReference>
<comment type="subcellular location">
    <subcellularLocation>
        <location evidence="2">Cytoplasm</location>
    </subcellularLocation>
</comment>
<name>A0A351U3C2_9BACT</name>
<protein>
    <recommendedName>
        <fullName evidence="2">Universal stress protein</fullName>
    </recommendedName>
</protein>
<comment type="similarity">
    <text evidence="1 2">Belongs to the universal stress protein A family.</text>
</comment>
<dbReference type="InterPro" id="IPR006015">
    <property type="entry name" value="Universal_stress_UspA"/>
</dbReference>
<proteinExistence type="inferred from homology"/>
<reference evidence="4" key="2">
    <citation type="submission" date="2020-01" db="EMBL/GenBank/DDBJ databases">
        <authorList>
            <person name="Campanaro S."/>
        </authorList>
    </citation>
    <scope>NUCLEOTIDE SEQUENCE</scope>
    <source>
        <strain evidence="4">AS06rmzACSIP_7</strain>
    </source>
</reference>
<dbReference type="Pfam" id="PF00582">
    <property type="entry name" value="Usp"/>
    <property type="match status" value="1"/>
</dbReference>
<comment type="caution">
    <text evidence="4">The sequence shown here is derived from an EMBL/GenBank/DDBJ whole genome shotgun (WGS) entry which is preliminary data.</text>
</comment>
<dbReference type="SUPFAM" id="SSF52402">
    <property type="entry name" value="Adenine nucleotide alpha hydrolases-like"/>
    <property type="match status" value="1"/>
</dbReference>
<gene>
    <name evidence="4" type="ORF">GXY80_07845</name>
</gene>
<dbReference type="AlphaFoldDB" id="A0A351U3C2"/>